<evidence type="ECO:0000313" key="7">
    <source>
        <dbReference type="EMBL" id="KAF2305609.1"/>
    </source>
</evidence>
<organism evidence="7 8">
    <name type="scientific">Hevea brasiliensis</name>
    <name type="common">Para rubber tree</name>
    <name type="synonym">Siphonia brasiliensis</name>
    <dbReference type="NCBI Taxonomy" id="3981"/>
    <lineage>
        <taxon>Eukaryota</taxon>
        <taxon>Viridiplantae</taxon>
        <taxon>Streptophyta</taxon>
        <taxon>Embryophyta</taxon>
        <taxon>Tracheophyta</taxon>
        <taxon>Spermatophyta</taxon>
        <taxon>Magnoliopsida</taxon>
        <taxon>eudicotyledons</taxon>
        <taxon>Gunneridae</taxon>
        <taxon>Pentapetalae</taxon>
        <taxon>rosids</taxon>
        <taxon>fabids</taxon>
        <taxon>Malpighiales</taxon>
        <taxon>Euphorbiaceae</taxon>
        <taxon>Crotonoideae</taxon>
        <taxon>Micrandreae</taxon>
        <taxon>Hevea</taxon>
    </lineage>
</organism>
<keyword evidence="4 5" id="KW-0408">Iron</keyword>
<dbReference type="EMBL" id="JAAGAX010000008">
    <property type="protein sequence ID" value="KAF2305609.1"/>
    <property type="molecule type" value="Genomic_DNA"/>
</dbReference>
<dbReference type="PANTHER" id="PTHR10209">
    <property type="entry name" value="OXIDOREDUCTASE, 2OG-FE II OXYGENASE FAMILY PROTEIN"/>
    <property type="match status" value="1"/>
</dbReference>
<keyword evidence="2 5" id="KW-0479">Metal-binding</keyword>
<dbReference type="InterPro" id="IPR027443">
    <property type="entry name" value="IPNS-like_sf"/>
</dbReference>
<reference evidence="7 8" key="1">
    <citation type="journal article" date="2020" name="Mol. Plant">
        <title>The Chromosome-Based Rubber Tree Genome Provides New Insights into Spurge Genome Evolution and Rubber Biosynthesis.</title>
        <authorList>
            <person name="Liu J."/>
            <person name="Shi C."/>
            <person name="Shi C.C."/>
            <person name="Li W."/>
            <person name="Zhang Q.J."/>
            <person name="Zhang Y."/>
            <person name="Li K."/>
            <person name="Lu H.F."/>
            <person name="Shi C."/>
            <person name="Zhu S.T."/>
            <person name="Xiao Z.Y."/>
            <person name="Nan H."/>
            <person name="Yue Y."/>
            <person name="Zhu X.G."/>
            <person name="Wu Y."/>
            <person name="Hong X.N."/>
            <person name="Fan G.Y."/>
            <person name="Tong Y."/>
            <person name="Zhang D."/>
            <person name="Mao C.L."/>
            <person name="Liu Y.L."/>
            <person name="Hao S.J."/>
            <person name="Liu W.Q."/>
            <person name="Lv M.Q."/>
            <person name="Zhang H.B."/>
            <person name="Liu Y."/>
            <person name="Hu-Tang G.R."/>
            <person name="Wang J.P."/>
            <person name="Wang J.H."/>
            <person name="Sun Y.H."/>
            <person name="Ni S.B."/>
            <person name="Chen W.B."/>
            <person name="Zhang X.C."/>
            <person name="Jiao Y.N."/>
            <person name="Eichler E.E."/>
            <person name="Li G.H."/>
            <person name="Liu X."/>
            <person name="Gao L.Z."/>
        </authorList>
    </citation>
    <scope>NUCLEOTIDE SEQUENCE [LARGE SCALE GENOMIC DNA]</scope>
    <source>
        <strain evidence="8">cv. GT1</strain>
        <tissue evidence="7">Leaf</tissue>
    </source>
</reference>
<dbReference type="Gene3D" id="2.60.120.330">
    <property type="entry name" value="B-lactam Antibiotic, Isopenicillin N Synthase, Chain"/>
    <property type="match status" value="1"/>
</dbReference>
<dbReference type="PROSITE" id="PS51471">
    <property type="entry name" value="FE2OG_OXY"/>
    <property type="match status" value="1"/>
</dbReference>
<evidence type="ECO:0000256" key="3">
    <source>
        <dbReference type="ARBA" id="ARBA00023002"/>
    </source>
</evidence>
<comment type="similarity">
    <text evidence="1 5">Belongs to the iron/ascorbate-dependent oxidoreductase family.</text>
</comment>
<dbReference type="FunFam" id="2.60.120.330:FF:000026">
    <property type="entry name" value="DIBOA-glucoside dioxygenase BX6"/>
    <property type="match status" value="1"/>
</dbReference>
<dbReference type="Pfam" id="PF03171">
    <property type="entry name" value="2OG-FeII_Oxy"/>
    <property type="match status" value="1"/>
</dbReference>
<accession>A0A6A6M108</accession>
<sequence>MAVNGGAHQDYNRLDEVKQFDDSKIGVKGLVDSGLTSLPRMFIHPKGALSDLKSVARTESKVIPTIDLSGVDSDRRPAIVEQVSNACRKLGFFQIMNHGLPLDVMNRTIAAVKGFHELPTEVKKQWDTIQVKLGPVPAEAEEIPEMCRNEIVEWIQQASQLAEILMELLCEGLGLNVGRLKEMTCLESKVLLGHYYPHCPQPDLTFGIPSHTDPGVLTLLLQDHIGGLQVKHGVEWVEVKPIPGALVVNIGDIFQILSNDEYKSVDHRVLANPSPGPRVSVAIFFTAGNRDRLYGPIPELVSPEKPALYRQFMLDDYMTRFFTKDLADKTLTDYYRT</sequence>
<dbReference type="GO" id="GO:0051213">
    <property type="term" value="F:dioxygenase activity"/>
    <property type="evidence" value="ECO:0007669"/>
    <property type="project" value="UniProtKB-ARBA"/>
</dbReference>
<evidence type="ECO:0000256" key="2">
    <source>
        <dbReference type="ARBA" id="ARBA00022723"/>
    </source>
</evidence>
<evidence type="ECO:0000259" key="6">
    <source>
        <dbReference type="PROSITE" id="PS51471"/>
    </source>
</evidence>
<dbReference type="Proteomes" id="UP000467840">
    <property type="component" value="Chromosome 9"/>
</dbReference>
<dbReference type="Pfam" id="PF14226">
    <property type="entry name" value="DIOX_N"/>
    <property type="match status" value="1"/>
</dbReference>
<evidence type="ECO:0000256" key="5">
    <source>
        <dbReference type="RuleBase" id="RU003682"/>
    </source>
</evidence>
<protein>
    <recommendedName>
        <fullName evidence="6">Fe2OG dioxygenase domain-containing protein</fullName>
    </recommendedName>
</protein>
<dbReference type="SUPFAM" id="SSF51197">
    <property type="entry name" value="Clavaminate synthase-like"/>
    <property type="match status" value="1"/>
</dbReference>
<dbReference type="InterPro" id="IPR026992">
    <property type="entry name" value="DIOX_N"/>
</dbReference>
<feature type="domain" description="Fe2OG dioxygenase" evidence="6">
    <location>
        <begin position="187"/>
        <end position="287"/>
    </location>
</feature>
<name>A0A6A6M108_HEVBR</name>
<dbReference type="InterPro" id="IPR005123">
    <property type="entry name" value="Oxoglu/Fe-dep_dioxygenase_dom"/>
</dbReference>
<gene>
    <name evidence="7" type="ORF">GH714_007025</name>
</gene>
<keyword evidence="8" id="KW-1185">Reference proteome</keyword>
<proteinExistence type="inferred from homology"/>
<keyword evidence="3 5" id="KW-0560">Oxidoreductase</keyword>
<comment type="caution">
    <text evidence="7">The sequence shown here is derived from an EMBL/GenBank/DDBJ whole genome shotgun (WGS) entry which is preliminary data.</text>
</comment>
<dbReference type="PANTHER" id="PTHR10209:SF751">
    <property type="entry name" value="OS06G0255100 PROTEIN"/>
    <property type="match status" value="1"/>
</dbReference>
<evidence type="ECO:0000313" key="8">
    <source>
        <dbReference type="Proteomes" id="UP000467840"/>
    </source>
</evidence>
<evidence type="ECO:0000256" key="4">
    <source>
        <dbReference type="ARBA" id="ARBA00023004"/>
    </source>
</evidence>
<dbReference type="GO" id="GO:0046872">
    <property type="term" value="F:metal ion binding"/>
    <property type="evidence" value="ECO:0007669"/>
    <property type="project" value="UniProtKB-KW"/>
</dbReference>
<evidence type="ECO:0000256" key="1">
    <source>
        <dbReference type="ARBA" id="ARBA00008056"/>
    </source>
</evidence>
<dbReference type="InterPro" id="IPR044861">
    <property type="entry name" value="IPNS-like_FE2OG_OXY"/>
</dbReference>
<dbReference type="AlphaFoldDB" id="A0A6A6M108"/>